<reference evidence="13" key="1">
    <citation type="submission" date="2016-10" db="EMBL/GenBank/DDBJ databases">
        <authorList>
            <person name="Varghese N."/>
            <person name="Submissions S."/>
        </authorList>
    </citation>
    <scope>NUCLEOTIDE SEQUENCE [LARGE SCALE GENOMIC DNA]</scope>
    <source>
        <strain evidence="13">CGMCC 4.3530</strain>
    </source>
</reference>
<accession>A0A1H3PLW6</accession>
<dbReference type="Gene3D" id="3.40.710.10">
    <property type="entry name" value="DD-peptidase/beta-lactamase superfamily"/>
    <property type="match status" value="1"/>
</dbReference>
<dbReference type="RefSeq" id="WP_177226816.1">
    <property type="nucleotide sequence ID" value="NZ_FNOK01000042.1"/>
</dbReference>
<dbReference type="Pfam" id="PF00905">
    <property type="entry name" value="Transpeptidase"/>
    <property type="match status" value="1"/>
</dbReference>
<dbReference type="InterPro" id="IPR012338">
    <property type="entry name" value="Beta-lactam/transpept-like"/>
</dbReference>
<dbReference type="GO" id="GO:0008955">
    <property type="term" value="F:peptidoglycan glycosyltransferase activity"/>
    <property type="evidence" value="ECO:0007669"/>
    <property type="project" value="UniProtKB-EC"/>
</dbReference>
<feature type="domain" description="Penicillin-binding protein transpeptidase" evidence="10">
    <location>
        <begin position="310"/>
        <end position="569"/>
    </location>
</feature>
<evidence type="ECO:0000256" key="6">
    <source>
        <dbReference type="ARBA" id="ARBA00023268"/>
    </source>
</evidence>
<keyword evidence="1 12" id="KW-0121">Carboxypeptidase</keyword>
<dbReference type="PANTHER" id="PTHR32282:SF34">
    <property type="entry name" value="PENICILLIN-BINDING PROTEIN 1A"/>
    <property type="match status" value="1"/>
</dbReference>
<dbReference type="InterPro" id="IPR001264">
    <property type="entry name" value="Glyco_trans_51"/>
</dbReference>
<evidence type="ECO:0000259" key="10">
    <source>
        <dbReference type="Pfam" id="PF00905"/>
    </source>
</evidence>
<protein>
    <submittedName>
        <fullName evidence="12">Membrane carboxypeptidase (Penicillin-binding protein)</fullName>
    </submittedName>
</protein>
<evidence type="ECO:0000256" key="7">
    <source>
        <dbReference type="ARBA" id="ARBA00034000"/>
    </source>
</evidence>
<feature type="domain" description="Glycosyl transferase family 51" evidence="11">
    <location>
        <begin position="52"/>
        <end position="218"/>
    </location>
</feature>
<evidence type="ECO:0000259" key="11">
    <source>
        <dbReference type="Pfam" id="PF00912"/>
    </source>
</evidence>
<keyword evidence="4" id="KW-0808">Transferase</keyword>
<feature type="region of interest" description="Disordered" evidence="9">
    <location>
        <begin position="621"/>
        <end position="673"/>
    </location>
</feature>
<keyword evidence="6" id="KW-0511">Multifunctional enzyme</keyword>
<dbReference type="InterPro" id="IPR001460">
    <property type="entry name" value="PCN-bd_Tpept"/>
</dbReference>
<evidence type="ECO:0000256" key="3">
    <source>
        <dbReference type="ARBA" id="ARBA00022676"/>
    </source>
</evidence>
<comment type="catalytic activity">
    <reaction evidence="7">
        <text>Preferential cleavage: (Ac)2-L-Lys-D-Ala-|-D-Ala. Also transpeptidation of peptidyl-alanyl moieties that are N-acyl substituents of D-alanine.</text>
        <dbReference type="EC" id="3.4.16.4"/>
    </reaction>
</comment>
<dbReference type="InterPro" id="IPR023346">
    <property type="entry name" value="Lysozyme-like_dom_sf"/>
</dbReference>
<dbReference type="InterPro" id="IPR050396">
    <property type="entry name" value="Glycosyltr_51/Transpeptidase"/>
</dbReference>
<comment type="catalytic activity">
    <reaction evidence="8">
        <text>[GlcNAc-(1-&gt;4)-Mur2Ac(oyl-L-Ala-gamma-D-Glu-L-Lys-D-Ala-D-Ala)](n)-di-trans,octa-cis-undecaprenyl diphosphate + beta-D-GlcNAc-(1-&gt;4)-Mur2Ac(oyl-L-Ala-gamma-D-Glu-L-Lys-D-Ala-D-Ala)-di-trans,octa-cis-undecaprenyl diphosphate = [GlcNAc-(1-&gt;4)-Mur2Ac(oyl-L-Ala-gamma-D-Glu-L-Lys-D-Ala-D-Ala)](n+1)-di-trans,octa-cis-undecaprenyl diphosphate + di-trans,octa-cis-undecaprenyl diphosphate + H(+)</text>
        <dbReference type="Rhea" id="RHEA:23708"/>
        <dbReference type="Rhea" id="RHEA-COMP:9602"/>
        <dbReference type="Rhea" id="RHEA-COMP:9603"/>
        <dbReference type="ChEBI" id="CHEBI:15378"/>
        <dbReference type="ChEBI" id="CHEBI:58405"/>
        <dbReference type="ChEBI" id="CHEBI:60033"/>
        <dbReference type="ChEBI" id="CHEBI:78435"/>
        <dbReference type="EC" id="2.4.99.28"/>
    </reaction>
</comment>
<evidence type="ECO:0000313" key="13">
    <source>
        <dbReference type="Proteomes" id="UP000199529"/>
    </source>
</evidence>
<evidence type="ECO:0000256" key="5">
    <source>
        <dbReference type="ARBA" id="ARBA00022801"/>
    </source>
</evidence>
<keyword evidence="13" id="KW-1185">Reference proteome</keyword>
<feature type="compositionally biased region" description="Pro residues" evidence="9">
    <location>
        <begin position="629"/>
        <end position="659"/>
    </location>
</feature>
<name>A0A1H3PLW6_9PSEU</name>
<evidence type="ECO:0000256" key="4">
    <source>
        <dbReference type="ARBA" id="ARBA00022679"/>
    </source>
</evidence>
<dbReference type="GO" id="GO:0008658">
    <property type="term" value="F:penicillin binding"/>
    <property type="evidence" value="ECO:0007669"/>
    <property type="project" value="InterPro"/>
</dbReference>
<feature type="compositionally biased region" description="Basic residues" evidence="9">
    <location>
        <begin position="660"/>
        <end position="673"/>
    </location>
</feature>
<keyword evidence="2" id="KW-0645">Protease</keyword>
<dbReference type="AlphaFoldDB" id="A0A1H3PLW6"/>
<dbReference type="EMBL" id="FNOK01000042">
    <property type="protein sequence ID" value="SDZ01479.1"/>
    <property type="molecule type" value="Genomic_DNA"/>
</dbReference>
<keyword evidence="5" id="KW-0378">Hydrolase</keyword>
<dbReference type="PANTHER" id="PTHR32282">
    <property type="entry name" value="BINDING PROTEIN TRANSPEPTIDASE, PUTATIVE-RELATED"/>
    <property type="match status" value="1"/>
</dbReference>
<evidence type="ECO:0000313" key="12">
    <source>
        <dbReference type="EMBL" id="SDZ01479.1"/>
    </source>
</evidence>
<keyword evidence="3" id="KW-0328">Glycosyltransferase</keyword>
<dbReference type="SUPFAM" id="SSF56601">
    <property type="entry name" value="beta-lactamase/transpeptidase-like"/>
    <property type="match status" value="1"/>
</dbReference>
<dbReference type="SUPFAM" id="SSF53955">
    <property type="entry name" value="Lysozyme-like"/>
    <property type="match status" value="1"/>
</dbReference>
<dbReference type="GO" id="GO:0030288">
    <property type="term" value="C:outer membrane-bounded periplasmic space"/>
    <property type="evidence" value="ECO:0007669"/>
    <property type="project" value="TreeGrafter"/>
</dbReference>
<dbReference type="InterPro" id="IPR036950">
    <property type="entry name" value="PBP_transglycosylase"/>
</dbReference>
<evidence type="ECO:0000256" key="2">
    <source>
        <dbReference type="ARBA" id="ARBA00022670"/>
    </source>
</evidence>
<evidence type="ECO:0000256" key="8">
    <source>
        <dbReference type="ARBA" id="ARBA00049902"/>
    </source>
</evidence>
<organism evidence="12 13">
    <name type="scientific">Saccharopolyspora shandongensis</name>
    <dbReference type="NCBI Taxonomy" id="418495"/>
    <lineage>
        <taxon>Bacteria</taxon>
        <taxon>Bacillati</taxon>
        <taxon>Actinomycetota</taxon>
        <taxon>Actinomycetes</taxon>
        <taxon>Pseudonocardiales</taxon>
        <taxon>Pseudonocardiaceae</taxon>
        <taxon>Saccharopolyspora</taxon>
    </lineage>
</organism>
<dbReference type="STRING" id="418495.SAMN05216215_104277"/>
<evidence type="ECO:0000256" key="9">
    <source>
        <dbReference type="SAM" id="MobiDB-lite"/>
    </source>
</evidence>
<sequence length="673" mass="72173">MSVGTFLIAFGIGYMAWDVESPESLARATAQTVVIEYADNSELTRIVPTSGNRTMIVDVTREVSRPMRDATLAAEDPTFYQNPGFDVVGIFRAVWGQLTGDDSGGGSTLTQQYIKLSTGNDEHTYMRKFKEIVLAFKMSQQQPKNEILKAYLNTAYYGRGAYGIRAAADVYFHKEPKDLDASEAAVLAGMVQQPSNNDPRINPAQAQRRWTYVADQMERHEFVTAEQRAAMRFPTTQNGADRANQNATGTQYQIREQVLAELDQEGYSEQSLEQHGYTVVTNIDRRAQEAAGDAISAVMQGQPSNLHPALVAVEPNTGAIRAYYGGGGTDAGGFDYANAQQQAGSAFKPFVALAGLEQNRGLGELYDGSSPREIAGTTFANNPGVSCDDPPHCSVREAMTKSVNTVFVDMGVQFGTAKVADAAHQAGIPREINGKPTLENADGTTSAGIALGMYPVRTTDMASAYATFANDGMRNQPRFVQKIVDNSTGETVQDFVPQPRPAFDPNDPHRNRNLAANVTESLLQVADHSHLPLDGRPVAAKTGTHQYGNGDSADNEKAWTVGYTPQISTAVSMSAGDAQNPVLPVRDADGSPVFGGGLPGHIWQQFMNAYLTGKPVQPFTSAEPIGQFYPPPPPPPVAPPPPPPVAPPPPPPAPGPPPKPHGHSKHRGGNGDG</sequence>
<evidence type="ECO:0000256" key="1">
    <source>
        <dbReference type="ARBA" id="ARBA00022645"/>
    </source>
</evidence>
<dbReference type="GO" id="GO:0006508">
    <property type="term" value="P:proteolysis"/>
    <property type="evidence" value="ECO:0007669"/>
    <property type="project" value="UniProtKB-KW"/>
</dbReference>
<dbReference type="Gene3D" id="1.10.3810.10">
    <property type="entry name" value="Biosynthetic peptidoglycan transglycosylase-like"/>
    <property type="match status" value="1"/>
</dbReference>
<proteinExistence type="predicted"/>
<dbReference type="GO" id="GO:0009002">
    <property type="term" value="F:serine-type D-Ala-D-Ala carboxypeptidase activity"/>
    <property type="evidence" value="ECO:0007669"/>
    <property type="project" value="UniProtKB-EC"/>
</dbReference>
<gene>
    <name evidence="12" type="ORF">SAMN05216215_104277</name>
</gene>
<dbReference type="GO" id="GO:0009252">
    <property type="term" value="P:peptidoglycan biosynthetic process"/>
    <property type="evidence" value="ECO:0007669"/>
    <property type="project" value="TreeGrafter"/>
</dbReference>
<dbReference type="Proteomes" id="UP000199529">
    <property type="component" value="Unassembled WGS sequence"/>
</dbReference>
<dbReference type="Pfam" id="PF00912">
    <property type="entry name" value="Transgly"/>
    <property type="match status" value="1"/>
</dbReference>